<name>A0A0G4ITT0_PLABS</name>
<reference evidence="12 14" key="1">
    <citation type="submission" date="2015-02" db="EMBL/GenBank/DDBJ databases">
        <authorList>
            <person name="Chooi Y.-H."/>
        </authorList>
    </citation>
    <scope>NUCLEOTIDE SEQUENCE [LARGE SCALE GENOMIC DNA]</scope>
    <source>
        <strain evidence="12">E3</strain>
    </source>
</reference>
<dbReference type="PANTHER" id="PTHR48041:SF139">
    <property type="entry name" value="PROTEIN SCARLET"/>
    <property type="match status" value="1"/>
</dbReference>
<feature type="transmembrane region" description="Helical" evidence="9">
    <location>
        <begin position="679"/>
        <end position="701"/>
    </location>
</feature>
<dbReference type="GO" id="GO:0140359">
    <property type="term" value="F:ABC-type transporter activity"/>
    <property type="evidence" value="ECO:0007669"/>
    <property type="project" value="InterPro"/>
</dbReference>
<dbReference type="AlphaFoldDB" id="A0A0G4ITT0"/>
<evidence type="ECO:0000256" key="4">
    <source>
        <dbReference type="ARBA" id="ARBA00022741"/>
    </source>
</evidence>
<keyword evidence="7 9" id="KW-0472">Membrane</keyword>
<dbReference type="Pfam" id="PF01061">
    <property type="entry name" value="ABC2_membrane"/>
    <property type="match status" value="1"/>
</dbReference>
<evidence type="ECO:0000259" key="11">
    <source>
        <dbReference type="PROSITE" id="PS50893"/>
    </source>
</evidence>
<geneLocation type="mitochondrion" evidence="13"/>
<proteinExistence type="predicted"/>
<keyword evidence="2" id="KW-0813">Transport</keyword>
<dbReference type="OrthoDB" id="66620at2759"/>
<evidence type="ECO:0000313" key="13">
    <source>
        <dbReference type="EMBL" id="SPR00738.1"/>
    </source>
</evidence>
<dbReference type="EMBL" id="OVEO01000015">
    <property type="protein sequence ID" value="SPR00738.1"/>
    <property type="molecule type" value="Genomic_DNA"/>
</dbReference>
<protein>
    <recommendedName>
        <fullName evidence="11">ABC transporter domain-containing protein</fullName>
    </recommendedName>
</protein>
<dbReference type="InterPro" id="IPR013525">
    <property type="entry name" value="ABC2_TM"/>
</dbReference>
<dbReference type="EMBL" id="CDSF01000086">
    <property type="protein sequence ID" value="CEO98607.1"/>
    <property type="molecule type" value="Genomic_DNA"/>
</dbReference>
<dbReference type="Proteomes" id="UP000039324">
    <property type="component" value="Unassembled WGS sequence"/>
</dbReference>
<dbReference type="InterPro" id="IPR017871">
    <property type="entry name" value="ABC_transporter-like_CS"/>
</dbReference>
<accession>A0A0G4ITT0</accession>
<feature type="chain" id="PRO_5033717364" description="ABC transporter domain-containing protein" evidence="10">
    <location>
        <begin position="18"/>
        <end position="944"/>
    </location>
</feature>
<dbReference type="PROSITE" id="PS00211">
    <property type="entry name" value="ABC_TRANSPORTER_1"/>
    <property type="match status" value="1"/>
</dbReference>
<evidence type="ECO:0000256" key="1">
    <source>
        <dbReference type="ARBA" id="ARBA00004141"/>
    </source>
</evidence>
<evidence type="ECO:0000256" key="2">
    <source>
        <dbReference type="ARBA" id="ARBA00022448"/>
    </source>
</evidence>
<dbReference type="GO" id="GO:0005524">
    <property type="term" value="F:ATP binding"/>
    <property type="evidence" value="ECO:0007669"/>
    <property type="project" value="UniProtKB-KW"/>
</dbReference>
<dbReference type="Pfam" id="PF00005">
    <property type="entry name" value="ABC_tran"/>
    <property type="match status" value="1"/>
</dbReference>
<feature type="transmembrane region" description="Helical" evidence="9">
    <location>
        <begin position="849"/>
        <end position="868"/>
    </location>
</feature>
<evidence type="ECO:0000256" key="10">
    <source>
        <dbReference type="SAM" id="SignalP"/>
    </source>
</evidence>
<keyword evidence="3 9" id="KW-0812">Transmembrane</keyword>
<evidence type="ECO:0000256" key="9">
    <source>
        <dbReference type="SAM" id="Phobius"/>
    </source>
</evidence>
<keyword evidence="14" id="KW-1185">Reference proteome</keyword>
<gene>
    <name evidence="12" type="ORF">PBRA_006721</name>
    <name evidence="13" type="ORF">PLBR_LOCUS7953</name>
</gene>
<keyword evidence="5" id="KW-0067">ATP-binding</keyword>
<evidence type="ECO:0000256" key="7">
    <source>
        <dbReference type="ARBA" id="ARBA00023136"/>
    </source>
</evidence>
<feature type="signal peptide" evidence="10">
    <location>
        <begin position="1"/>
        <end position="17"/>
    </location>
</feature>
<dbReference type="Proteomes" id="UP000290189">
    <property type="component" value="Unassembled WGS sequence"/>
</dbReference>
<dbReference type="SUPFAM" id="SSF52540">
    <property type="entry name" value="P-loop containing nucleoside triphosphate hydrolases"/>
    <property type="match status" value="1"/>
</dbReference>
<keyword evidence="6 9" id="KW-1133">Transmembrane helix</keyword>
<feature type="transmembrane region" description="Helical" evidence="9">
    <location>
        <begin position="713"/>
        <end position="735"/>
    </location>
</feature>
<keyword evidence="10" id="KW-0732">Signal</keyword>
<feature type="domain" description="ABC transporter" evidence="11">
    <location>
        <begin position="313"/>
        <end position="570"/>
    </location>
</feature>
<feature type="transmembrane region" description="Helical" evidence="9">
    <location>
        <begin position="789"/>
        <end position="813"/>
    </location>
</feature>
<dbReference type="SMART" id="SM00382">
    <property type="entry name" value="AAA"/>
    <property type="match status" value="1"/>
</dbReference>
<dbReference type="GO" id="GO:0016020">
    <property type="term" value="C:membrane"/>
    <property type="evidence" value="ECO:0007669"/>
    <property type="project" value="UniProtKB-SubCell"/>
</dbReference>
<evidence type="ECO:0000256" key="3">
    <source>
        <dbReference type="ARBA" id="ARBA00022692"/>
    </source>
</evidence>
<keyword evidence="4" id="KW-0547">Nucleotide-binding</keyword>
<reference evidence="13 15" key="2">
    <citation type="submission" date="2018-03" db="EMBL/GenBank/DDBJ databases">
        <authorList>
            <person name="Fogelqvist J."/>
        </authorList>
    </citation>
    <scope>NUCLEOTIDE SEQUENCE [LARGE SCALE GENOMIC DNA]</scope>
</reference>
<keyword evidence="13" id="KW-0496">Mitochondrion</keyword>
<dbReference type="PANTHER" id="PTHR48041">
    <property type="entry name" value="ABC TRANSPORTER G FAMILY MEMBER 28"/>
    <property type="match status" value="1"/>
</dbReference>
<dbReference type="InterPro" id="IPR003439">
    <property type="entry name" value="ABC_transporter-like_ATP-bd"/>
</dbReference>
<sequence>MIRGAVAVLVGVVVALADRQNGCPGTSIQCQNGGFIMSESCSDRVKANDCKFGSFTRCQCPPTHEGVSCQIPLSVGGCAKGERFDRSPLTRKGVQRFECQLDESVQTEGRPWFSLPAWVSPTVQSNLRNLRDHAVHMTADWDAGSVQFRIDSRAESRSMLRSSCSQHSRVVSCTATRCQLDGNLARCGHLSCEQDPVVSHFSSLVASLASKTSVDIRFDEESFEIVGMFSVGSCQIGACFPAPAPGLAQWLTPLVALVLLAGLVGVVVAVHVEVAHPPAIVEKQVASKAKASASGEGRETSFSKSNDSVPVGLAWRDLTYTLPSVRGLWSTLLRRPGTAGPTLLHGASGRVKPGELVAIVGPSGAGKSTLLDILGGIPKKGELRGEVTLTGRHATALPKSQLLSYVVQTDYNLSALTVWETLQFSARTRLSRELSDDEILKRVAKTLQLVGLSHVATSVVGTPASGGISGGERRRLAVGVELIAEPRVMLLDEITSGLDSYYASSILRVLRSAATDSGMAILLTIHQPPAALFSMFDRIILMGTGGRTVFQGAPSEAIEFLRMHSPKAIPFLKGTNPFEYLISNLNDSDTLAGIYAGSAEFSAMKASIVDAIADTDAPDVAGDIESGSSGDDAGYGPRRSSSEDGSFGIKVEQRKRLTFWEQVCLLTHRAFRVVARNPALMILYNVVTVVIAILSGLTFWQVDMAVSGTQNRIGFIFCAILFGSLLSMTSIDLFVTERILYHRESRAGCYSALPYFISKLIVDVVPFRILPALLFSMISYHMVGFQSDILHFSIFTAVLILCNAVAGASIFAISTAAADVKSANLIGVSYYMFNIVFGGPFLSQSTRSTYSAFLSVGSFFYYAFEMLVSNEFIGLELFFDPNQMDSGGASQGGTGIEMTGQQIMETMHWRPDSTVQSSLVLCGMLVGFHLLAFAALKYAQRPLK</sequence>
<feature type="transmembrane region" description="Helical" evidence="9">
    <location>
        <begin position="919"/>
        <end position="939"/>
    </location>
</feature>
<feature type="transmembrane region" description="Helical" evidence="9">
    <location>
        <begin position="756"/>
        <end position="783"/>
    </location>
</feature>
<evidence type="ECO:0000313" key="12">
    <source>
        <dbReference type="EMBL" id="CEO98607.1"/>
    </source>
</evidence>
<dbReference type="STRING" id="37360.A0A0G4ITT0"/>
<comment type="subcellular location">
    <subcellularLocation>
        <location evidence="1">Membrane</location>
        <topology evidence="1">Multi-pass membrane protein</topology>
    </subcellularLocation>
</comment>
<evidence type="ECO:0000256" key="6">
    <source>
        <dbReference type="ARBA" id="ARBA00022989"/>
    </source>
</evidence>
<dbReference type="Gene3D" id="3.40.50.300">
    <property type="entry name" value="P-loop containing nucleotide triphosphate hydrolases"/>
    <property type="match status" value="1"/>
</dbReference>
<dbReference type="InterPro" id="IPR003593">
    <property type="entry name" value="AAA+_ATPase"/>
</dbReference>
<evidence type="ECO:0000256" key="5">
    <source>
        <dbReference type="ARBA" id="ARBA00022840"/>
    </source>
</evidence>
<feature type="transmembrane region" description="Helical" evidence="9">
    <location>
        <begin position="825"/>
        <end position="843"/>
    </location>
</feature>
<dbReference type="InterPro" id="IPR027417">
    <property type="entry name" value="P-loop_NTPase"/>
</dbReference>
<evidence type="ECO:0000313" key="15">
    <source>
        <dbReference type="Proteomes" id="UP000290189"/>
    </source>
</evidence>
<dbReference type="InterPro" id="IPR050352">
    <property type="entry name" value="ABCG_transporters"/>
</dbReference>
<dbReference type="PROSITE" id="PS50893">
    <property type="entry name" value="ABC_TRANSPORTER_2"/>
    <property type="match status" value="1"/>
</dbReference>
<feature type="region of interest" description="Disordered" evidence="8">
    <location>
        <begin position="623"/>
        <end position="646"/>
    </location>
</feature>
<evidence type="ECO:0000256" key="8">
    <source>
        <dbReference type="SAM" id="MobiDB-lite"/>
    </source>
</evidence>
<evidence type="ECO:0000313" key="14">
    <source>
        <dbReference type="Proteomes" id="UP000039324"/>
    </source>
</evidence>
<organism evidence="12 14">
    <name type="scientific">Plasmodiophora brassicae</name>
    <name type="common">Clubroot disease agent</name>
    <dbReference type="NCBI Taxonomy" id="37360"/>
    <lineage>
        <taxon>Eukaryota</taxon>
        <taxon>Sar</taxon>
        <taxon>Rhizaria</taxon>
        <taxon>Endomyxa</taxon>
        <taxon>Phytomyxea</taxon>
        <taxon>Plasmodiophorida</taxon>
        <taxon>Plasmodiophoridae</taxon>
        <taxon>Plasmodiophora</taxon>
    </lineage>
</organism>
<dbReference type="OMA" id="LHEVACA"/>
<dbReference type="GO" id="GO:0016887">
    <property type="term" value="F:ATP hydrolysis activity"/>
    <property type="evidence" value="ECO:0007669"/>
    <property type="project" value="InterPro"/>
</dbReference>